<name>A0ABR2VSF7_9FUNG</name>
<dbReference type="InterPro" id="IPR050729">
    <property type="entry name" value="Rho-GAP"/>
</dbReference>
<dbReference type="SMART" id="SM00324">
    <property type="entry name" value="RhoGAP"/>
    <property type="match status" value="1"/>
</dbReference>
<accession>A0ABR2VSF7</accession>
<gene>
    <name evidence="5" type="primary">rga8_1</name>
    <name evidence="5" type="ORF">K7432_012324</name>
</gene>
<sequence length="677" mass="76990">MKNTKETIDLALKRLDKQRTELLRTQEIYMSKCGLADSLEKQEADKPSRRLSIQDLQLRLELITNTLGTLSFTEEEFKEFLQRIQTEIKTQEVRYPFLGLYKGLVSGESIAEWLRVHYNLETEEQVEQVGQGLIDQGFMKFIGRGNKFTVKPNSFYQWKKLYQDQGSPLEKARLEAEETDATYKVLAKTVDKSRMSTERALMSYLGSMENNEMNRIVAIKAAFLSFAATFSNVVSTHISMAERTQLYFETLKPENDITFMIEQYGTGYFHPKPVVYENFYYGSVKDQIYGVPLEEQARLSKNHIPLIITKCLSALTKGYGDMSYVERRDIWIARVPLTTVHSLKRSINQGCQVTLKQLRGYDLKSIVGALKLYLLELPECLCTSELYDAVKAIYAPVPIPDKDDEEERARLSSLQNLLTALPSANKRCLKAIMSHLNQLLQDLSSEEPFLPEICHNLGHILLRPHVETPVTFHDRHPQKFVKDMICHYQDIFESMNLTNISYDDNESSDPNAEVVKPSSSLNDEEEDESELLFSDPSSDLDRESFNSPEPSAEISESAVELKDVSQTPRVEPIELDSIDDSSAPSTTKDHIPKSDEKVIVAETEKVEANETPVEQPEQSTEPSKVNADQKDTVNIPLDSPTIEVDRSIPSPLSPPPKPAVDKVDDDDLDPFFQDEED</sequence>
<protein>
    <submittedName>
        <fullName evidence="5">Rho-GTPase-activating protein 8</fullName>
    </submittedName>
</protein>
<keyword evidence="1" id="KW-0343">GTPase activation</keyword>
<dbReference type="InterPro" id="IPR008936">
    <property type="entry name" value="Rho_GTPase_activation_prot"/>
</dbReference>
<keyword evidence="6" id="KW-1185">Reference proteome</keyword>
<dbReference type="PANTHER" id="PTHR23176">
    <property type="entry name" value="RHO/RAC/CDC GTPASE-ACTIVATING PROTEIN"/>
    <property type="match status" value="1"/>
</dbReference>
<dbReference type="Pfam" id="PF00620">
    <property type="entry name" value="RhoGAP"/>
    <property type="match status" value="1"/>
</dbReference>
<reference evidence="5 6" key="1">
    <citation type="submission" date="2023-04" db="EMBL/GenBank/DDBJ databases">
        <title>Genome of Basidiobolus ranarum AG-B5.</title>
        <authorList>
            <person name="Stajich J.E."/>
            <person name="Carter-House D."/>
            <person name="Gryganskyi A."/>
        </authorList>
    </citation>
    <scope>NUCLEOTIDE SEQUENCE [LARGE SCALE GENOMIC DNA]</scope>
    <source>
        <strain evidence="5 6">AG-B5</strain>
    </source>
</reference>
<evidence type="ECO:0000259" key="3">
    <source>
        <dbReference type="PROSITE" id="PS50186"/>
    </source>
</evidence>
<dbReference type="Gene3D" id="1.10.10.10">
    <property type="entry name" value="Winged helix-like DNA-binding domain superfamily/Winged helix DNA-binding domain"/>
    <property type="match status" value="1"/>
</dbReference>
<dbReference type="EMBL" id="JASJQH010007933">
    <property type="protein sequence ID" value="KAK9696704.1"/>
    <property type="molecule type" value="Genomic_DNA"/>
</dbReference>
<evidence type="ECO:0000256" key="2">
    <source>
        <dbReference type="SAM" id="MobiDB-lite"/>
    </source>
</evidence>
<dbReference type="InterPro" id="IPR036390">
    <property type="entry name" value="WH_DNA-bd_sf"/>
</dbReference>
<dbReference type="Gene3D" id="1.10.555.10">
    <property type="entry name" value="Rho GTPase activation protein"/>
    <property type="match status" value="1"/>
</dbReference>
<feature type="compositionally biased region" description="Basic and acidic residues" evidence="2">
    <location>
        <begin position="587"/>
        <end position="608"/>
    </location>
</feature>
<feature type="domain" description="Rho-GAP" evidence="4">
    <location>
        <begin position="291"/>
        <end position="492"/>
    </location>
</feature>
<dbReference type="InterPro" id="IPR000591">
    <property type="entry name" value="DEP_dom"/>
</dbReference>
<proteinExistence type="predicted"/>
<dbReference type="PROSITE" id="PS50238">
    <property type="entry name" value="RHOGAP"/>
    <property type="match status" value="1"/>
</dbReference>
<comment type="caution">
    <text evidence="5">The sequence shown here is derived from an EMBL/GenBank/DDBJ whole genome shotgun (WGS) entry which is preliminary data.</text>
</comment>
<evidence type="ECO:0000256" key="1">
    <source>
        <dbReference type="ARBA" id="ARBA00022468"/>
    </source>
</evidence>
<dbReference type="InterPro" id="IPR036388">
    <property type="entry name" value="WH-like_DNA-bd_sf"/>
</dbReference>
<feature type="domain" description="DEP" evidence="3">
    <location>
        <begin position="84"/>
        <end position="160"/>
    </location>
</feature>
<dbReference type="SUPFAM" id="SSF103657">
    <property type="entry name" value="BAR/IMD domain-like"/>
    <property type="match status" value="1"/>
</dbReference>
<dbReference type="SUPFAM" id="SSF46785">
    <property type="entry name" value="Winged helix' DNA-binding domain"/>
    <property type="match status" value="1"/>
</dbReference>
<feature type="compositionally biased region" description="Low complexity" evidence="2">
    <location>
        <begin position="547"/>
        <end position="558"/>
    </location>
</feature>
<dbReference type="PROSITE" id="PS50186">
    <property type="entry name" value="DEP"/>
    <property type="match status" value="1"/>
</dbReference>
<dbReference type="SUPFAM" id="SSF48350">
    <property type="entry name" value="GTPase activation domain, GAP"/>
    <property type="match status" value="1"/>
</dbReference>
<dbReference type="Gene3D" id="1.20.1270.60">
    <property type="entry name" value="Arfaptin homology (AH) domain/BAR domain"/>
    <property type="match status" value="1"/>
</dbReference>
<feature type="region of interest" description="Disordered" evidence="2">
    <location>
        <begin position="502"/>
        <end position="677"/>
    </location>
</feature>
<evidence type="ECO:0000313" key="6">
    <source>
        <dbReference type="Proteomes" id="UP001479436"/>
    </source>
</evidence>
<dbReference type="Proteomes" id="UP001479436">
    <property type="component" value="Unassembled WGS sequence"/>
</dbReference>
<organism evidence="5 6">
    <name type="scientific">Basidiobolus ranarum</name>
    <dbReference type="NCBI Taxonomy" id="34480"/>
    <lineage>
        <taxon>Eukaryota</taxon>
        <taxon>Fungi</taxon>
        <taxon>Fungi incertae sedis</taxon>
        <taxon>Zoopagomycota</taxon>
        <taxon>Entomophthoromycotina</taxon>
        <taxon>Basidiobolomycetes</taxon>
        <taxon>Basidiobolales</taxon>
        <taxon>Basidiobolaceae</taxon>
        <taxon>Basidiobolus</taxon>
    </lineage>
</organism>
<evidence type="ECO:0000313" key="5">
    <source>
        <dbReference type="EMBL" id="KAK9696704.1"/>
    </source>
</evidence>
<dbReference type="InterPro" id="IPR000198">
    <property type="entry name" value="RhoGAP_dom"/>
</dbReference>
<feature type="compositionally biased region" description="Acidic residues" evidence="2">
    <location>
        <begin position="663"/>
        <end position="677"/>
    </location>
</feature>
<dbReference type="PANTHER" id="PTHR23176:SF129">
    <property type="entry name" value="RHO GTPASE ACTIVATING PROTEIN AT 16F, ISOFORM E-RELATED"/>
    <property type="match status" value="1"/>
</dbReference>
<dbReference type="InterPro" id="IPR027267">
    <property type="entry name" value="AH/BAR_dom_sf"/>
</dbReference>
<evidence type="ECO:0000259" key="4">
    <source>
        <dbReference type="PROSITE" id="PS50238"/>
    </source>
</evidence>